<accession>A0A7W3RIP3</accession>
<proteinExistence type="predicted"/>
<keyword evidence="2" id="KW-1185">Reference proteome</keyword>
<gene>
    <name evidence="1" type="ORF">HDA42_000400</name>
</gene>
<dbReference type="Proteomes" id="UP000577386">
    <property type="component" value="Unassembled WGS sequence"/>
</dbReference>
<protein>
    <submittedName>
        <fullName evidence="1">Uncharacterized protein</fullName>
    </submittedName>
</protein>
<name>A0A7W3RIP3_STRMR</name>
<evidence type="ECO:0000313" key="1">
    <source>
        <dbReference type="EMBL" id="MBA9051222.1"/>
    </source>
</evidence>
<dbReference type="AlphaFoldDB" id="A0A7W3RIP3"/>
<sequence length="76" mass="8177">MGSLPVVIMTGTGAESKGCPQSAVPDGKTVTDYVESGTVARVPIRKVGPEPVADADVDEMRPRYFMEMGRRPLGRR</sequence>
<evidence type="ECO:0000313" key="2">
    <source>
        <dbReference type="Proteomes" id="UP000577386"/>
    </source>
</evidence>
<dbReference type="EMBL" id="JACJIJ010000002">
    <property type="protein sequence ID" value="MBA9051222.1"/>
    <property type="molecule type" value="Genomic_DNA"/>
</dbReference>
<reference evidence="1 2" key="1">
    <citation type="submission" date="2020-08" db="EMBL/GenBank/DDBJ databases">
        <title>Sequencing the genomes of 1000 actinobacteria strains.</title>
        <authorList>
            <person name="Klenk H.-P."/>
        </authorList>
    </citation>
    <scope>NUCLEOTIDE SEQUENCE [LARGE SCALE GENOMIC DNA]</scope>
    <source>
        <strain evidence="1 2">DSM 41827</strain>
    </source>
</reference>
<organism evidence="1 2">
    <name type="scientific">Streptomyces murinus</name>
    <dbReference type="NCBI Taxonomy" id="33900"/>
    <lineage>
        <taxon>Bacteria</taxon>
        <taxon>Bacillati</taxon>
        <taxon>Actinomycetota</taxon>
        <taxon>Actinomycetes</taxon>
        <taxon>Kitasatosporales</taxon>
        <taxon>Streptomycetaceae</taxon>
        <taxon>Streptomyces</taxon>
    </lineage>
</organism>
<comment type="caution">
    <text evidence="1">The sequence shown here is derived from an EMBL/GenBank/DDBJ whole genome shotgun (WGS) entry which is preliminary data.</text>
</comment>